<comment type="caution">
    <text evidence="10">The sequence shown here is derived from an EMBL/GenBank/DDBJ whole genome shotgun (WGS) entry which is preliminary data.</text>
</comment>
<evidence type="ECO:0000256" key="6">
    <source>
        <dbReference type="ARBA" id="ARBA00023136"/>
    </source>
</evidence>
<evidence type="ECO:0000313" key="11">
    <source>
        <dbReference type="Proteomes" id="UP000566819"/>
    </source>
</evidence>
<dbReference type="Pfam" id="PF00854">
    <property type="entry name" value="PTR2"/>
    <property type="match status" value="1"/>
</dbReference>
<feature type="transmembrane region" description="Helical" evidence="9">
    <location>
        <begin position="447"/>
        <end position="471"/>
    </location>
</feature>
<dbReference type="Proteomes" id="UP000566819">
    <property type="component" value="Unassembled WGS sequence"/>
</dbReference>
<evidence type="ECO:0000256" key="1">
    <source>
        <dbReference type="ARBA" id="ARBA00004141"/>
    </source>
</evidence>
<feature type="transmembrane region" description="Helical" evidence="9">
    <location>
        <begin position="290"/>
        <end position="309"/>
    </location>
</feature>
<reference evidence="10 11" key="1">
    <citation type="submission" date="2020-03" db="EMBL/GenBank/DDBJ databases">
        <title>Draft Genome Sequence of Cudoniella acicularis.</title>
        <authorList>
            <person name="Buettner E."/>
            <person name="Kellner H."/>
        </authorList>
    </citation>
    <scope>NUCLEOTIDE SEQUENCE [LARGE SCALE GENOMIC DNA]</scope>
    <source>
        <strain evidence="10 11">DSM 108380</strain>
    </source>
</reference>
<feature type="transmembrane region" description="Helical" evidence="9">
    <location>
        <begin position="417"/>
        <end position="435"/>
    </location>
</feature>
<gene>
    <name evidence="10" type="ORF">G7Y89_g9224</name>
</gene>
<sequence>MASQPSTRTGWANRVFAKPIAYEHVPEDDTFVDGAARSLGATQSNRFGNVEDTDDHERHANSDGEFDDADHLSSLSYDNEPTEEECKNLRRIADQLPLSVWIVALIELAERAAYYGVSGPFQNYIQNAYKSPSGLPGALGLGQSTATRFTNFFQFFCYVTPVFGAIVADSYLGKVKTIIYFSGAYMLGLLVLFGTSLPASIENGYAYVGLVTAMILIGIGTGGIKSNVSPLIAEQYTGTKQTIRILDSGERVIIDPTITIERIYTYFYLCINVGSLSSGLTTVLESKVGFWLAYLVPVGIFGIGFITLMSQRKSYIDRPPHGSVVLHAFRIIWIGMRSGFNLDAAKSHFQATHHRSTVLWSDEFVEEIKIALASCRVFLFFPIYWVAFSQMLNNFISQAGSMELHGIPNDVLGNIDALTIIIFIPILNTSLYPVLQRGGIPFRPIARITVGFIFAALAMLYAAGVQHLIYISPPCYNAPLNCEASNNGSIPNKVHVLIQVPAYLLIGFSEIFASTAGLEYAYTQAPPSMKSFIMSLFLLTSAGGSILGILITPWTKDPYLVWMYLGFATMCFVTGCVFWHLFKSYDKPKEEMVALRNLD</sequence>
<dbReference type="FunFam" id="1.20.1250.20:FF:000085">
    <property type="entry name" value="MFS peptide transporter Ptr2"/>
    <property type="match status" value="1"/>
</dbReference>
<dbReference type="EMBL" id="JAAMPI010000743">
    <property type="protein sequence ID" value="KAF4628926.1"/>
    <property type="molecule type" value="Genomic_DNA"/>
</dbReference>
<comment type="subcellular location">
    <subcellularLocation>
        <location evidence="1 7">Membrane</location>
        <topology evidence="1 7">Multi-pass membrane protein</topology>
    </subcellularLocation>
</comment>
<keyword evidence="5 9" id="KW-1133">Transmembrane helix</keyword>
<keyword evidence="11" id="KW-1185">Reference proteome</keyword>
<evidence type="ECO:0000256" key="3">
    <source>
        <dbReference type="ARBA" id="ARBA00022448"/>
    </source>
</evidence>
<organism evidence="10 11">
    <name type="scientific">Cudoniella acicularis</name>
    <dbReference type="NCBI Taxonomy" id="354080"/>
    <lineage>
        <taxon>Eukaryota</taxon>
        <taxon>Fungi</taxon>
        <taxon>Dikarya</taxon>
        <taxon>Ascomycota</taxon>
        <taxon>Pezizomycotina</taxon>
        <taxon>Leotiomycetes</taxon>
        <taxon>Helotiales</taxon>
        <taxon>Tricladiaceae</taxon>
        <taxon>Cudoniella</taxon>
    </lineage>
</organism>
<feature type="transmembrane region" description="Helical" evidence="9">
    <location>
        <begin position="152"/>
        <end position="172"/>
    </location>
</feature>
<dbReference type="AlphaFoldDB" id="A0A8H4RHQ3"/>
<dbReference type="PANTHER" id="PTHR11654">
    <property type="entry name" value="OLIGOPEPTIDE TRANSPORTER-RELATED"/>
    <property type="match status" value="1"/>
</dbReference>
<evidence type="ECO:0000256" key="9">
    <source>
        <dbReference type="SAM" id="Phobius"/>
    </source>
</evidence>
<dbReference type="GO" id="GO:0005886">
    <property type="term" value="C:plasma membrane"/>
    <property type="evidence" value="ECO:0007669"/>
    <property type="project" value="UniProtKB-ARBA"/>
</dbReference>
<evidence type="ECO:0000256" key="7">
    <source>
        <dbReference type="RuleBase" id="RU003755"/>
    </source>
</evidence>
<evidence type="ECO:0000256" key="4">
    <source>
        <dbReference type="ARBA" id="ARBA00022692"/>
    </source>
</evidence>
<feature type="transmembrane region" description="Helical" evidence="9">
    <location>
        <begin position="205"/>
        <end position="224"/>
    </location>
</feature>
<feature type="transmembrane region" description="Helical" evidence="9">
    <location>
        <begin position="534"/>
        <end position="555"/>
    </location>
</feature>
<evidence type="ECO:0000313" key="10">
    <source>
        <dbReference type="EMBL" id="KAF4628926.1"/>
    </source>
</evidence>
<comment type="similarity">
    <text evidence="2 7">Belongs to the major facilitator superfamily. Proton-dependent oligopeptide transporter (POT/PTR) (TC 2.A.17) family.</text>
</comment>
<keyword evidence="4 7" id="KW-0812">Transmembrane</keyword>
<feature type="transmembrane region" description="Helical" evidence="9">
    <location>
        <begin position="502"/>
        <end position="522"/>
    </location>
</feature>
<keyword evidence="6 9" id="KW-0472">Membrane</keyword>
<feature type="transmembrane region" description="Helical" evidence="9">
    <location>
        <begin position="561"/>
        <end position="582"/>
    </location>
</feature>
<dbReference type="Gene3D" id="1.20.1250.20">
    <property type="entry name" value="MFS general substrate transporter like domains"/>
    <property type="match status" value="1"/>
</dbReference>
<accession>A0A8H4RHQ3</accession>
<protein>
    <submittedName>
        <fullName evidence="10">Uncharacterized protein</fullName>
    </submittedName>
</protein>
<proteinExistence type="inferred from homology"/>
<name>A0A8H4RHQ3_9HELO</name>
<evidence type="ECO:0000256" key="8">
    <source>
        <dbReference type="SAM" id="MobiDB-lite"/>
    </source>
</evidence>
<dbReference type="InterPro" id="IPR000109">
    <property type="entry name" value="POT_fam"/>
</dbReference>
<dbReference type="GO" id="GO:0071916">
    <property type="term" value="F:dipeptide transmembrane transporter activity"/>
    <property type="evidence" value="ECO:0007669"/>
    <property type="project" value="UniProtKB-ARBA"/>
</dbReference>
<feature type="transmembrane region" description="Helical" evidence="9">
    <location>
        <begin position="179"/>
        <end position="199"/>
    </location>
</feature>
<feature type="region of interest" description="Disordered" evidence="8">
    <location>
        <begin position="42"/>
        <end position="80"/>
    </location>
</feature>
<keyword evidence="3 7" id="KW-0813">Transport</keyword>
<dbReference type="InterPro" id="IPR036259">
    <property type="entry name" value="MFS_trans_sf"/>
</dbReference>
<dbReference type="OrthoDB" id="8904098at2759"/>
<dbReference type="InterPro" id="IPR018456">
    <property type="entry name" value="PTR2_symporter_CS"/>
</dbReference>
<evidence type="ECO:0000256" key="2">
    <source>
        <dbReference type="ARBA" id="ARBA00005982"/>
    </source>
</evidence>
<dbReference type="PROSITE" id="PS01023">
    <property type="entry name" value="PTR2_2"/>
    <property type="match status" value="1"/>
</dbReference>
<dbReference type="SUPFAM" id="SSF103473">
    <property type="entry name" value="MFS general substrate transporter"/>
    <property type="match status" value="1"/>
</dbReference>
<evidence type="ECO:0000256" key="5">
    <source>
        <dbReference type="ARBA" id="ARBA00022989"/>
    </source>
</evidence>
<feature type="transmembrane region" description="Helical" evidence="9">
    <location>
        <begin position="377"/>
        <end position="397"/>
    </location>
</feature>